<reference evidence="3" key="2">
    <citation type="journal article" date="2024" name="Nature">
        <title>Anoxygenic phototroph of the Chloroflexota uses a type I reaction centre.</title>
        <authorList>
            <person name="Tsuji J.M."/>
            <person name="Shaw N.A."/>
            <person name="Nagashima S."/>
            <person name="Venkiteswaran J.J."/>
            <person name="Schiff S.L."/>
            <person name="Watanabe T."/>
            <person name="Fukui M."/>
            <person name="Hanada S."/>
            <person name="Tank M."/>
            <person name="Neufeld J.D."/>
        </authorList>
    </citation>
    <scope>NUCLEOTIDE SEQUENCE</scope>
    <source>
        <strain evidence="3">L227-S17</strain>
    </source>
</reference>
<sequence>MKSTCFCINLRRASRILTRLYDDELAPIGIPVTQYSLLANILRAPNSNLTELADELYLERTTLLRNLKILQAAGYISISHIKGEAGNKVSLTEQGRLKIEEARPYWEKAQQKVRETLGDKGNTELLLLLDSLQQFDI</sequence>
<evidence type="ECO:0000259" key="1">
    <source>
        <dbReference type="PROSITE" id="PS50995"/>
    </source>
</evidence>
<dbReference type="AlphaFoldDB" id="A0A8T7M8N0"/>
<dbReference type="GO" id="GO:0003700">
    <property type="term" value="F:DNA-binding transcription factor activity"/>
    <property type="evidence" value="ECO:0007669"/>
    <property type="project" value="InterPro"/>
</dbReference>
<evidence type="ECO:0000313" key="4">
    <source>
        <dbReference type="Proteomes" id="UP000521676"/>
    </source>
</evidence>
<evidence type="ECO:0000313" key="5">
    <source>
        <dbReference type="Proteomes" id="UP001431572"/>
    </source>
</evidence>
<dbReference type="Pfam" id="PF12802">
    <property type="entry name" value="MarR_2"/>
    <property type="match status" value="1"/>
</dbReference>
<keyword evidence="5" id="KW-1185">Reference proteome</keyword>
<dbReference type="InterPro" id="IPR036390">
    <property type="entry name" value="WH_DNA-bd_sf"/>
</dbReference>
<evidence type="ECO:0000313" key="2">
    <source>
        <dbReference type="EMBL" id="NWJ48517.1"/>
    </source>
</evidence>
<dbReference type="EMBL" id="JACATZ010000003">
    <property type="protein sequence ID" value="NWJ48517.1"/>
    <property type="molecule type" value="Genomic_DNA"/>
</dbReference>
<proteinExistence type="predicted"/>
<dbReference type="PROSITE" id="PS50995">
    <property type="entry name" value="HTH_MARR_2"/>
    <property type="match status" value="1"/>
</dbReference>
<dbReference type="RefSeq" id="WP_341470353.1">
    <property type="nucleotide sequence ID" value="NZ_CP128400.1"/>
</dbReference>
<dbReference type="Proteomes" id="UP001431572">
    <property type="component" value="Chromosome 2"/>
</dbReference>
<reference evidence="2 4" key="1">
    <citation type="submission" date="2020-06" db="EMBL/GenBank/DDBJ databases">
        <title>Anoxygenic phototrophic Chloroflexota member uses a Type I reaction center.</title>
        <authorList>
            <person name="Tsuji J.M."/>
            <person name="Shaw N.A."/>
            <person name="Nagashima S."/>
            <person name="Venkiteswaran J."/>
            <person name="Schiff S.L."/>
            <person name="Hanada S."/>
            <person name="Tank M."/>
            <person name="Neufeld J.D."/>
        </authorList>
    </citation>
    <scope>NUCLEOTIDE SEQUENCE [LARGE SCALE GENOMIC DNA]</scope>
    <source>
        <strain evidence="2">L227-S17</strain>
    </source>
</reference>
<name>A0A8T7M8N0_9CHLR</name>
<dbReference type="InterPro" id="IPR000835">
    <property type="entry name" value="HTH_MarR-typ"/>
</dbReference>
<feature type="domain" description="HTH marR-type" evidence="1">
    <location>
        <begin position="3"/>
        <end position="134"/>
    </location>
</feature>
<gene>
    <name evidence="2" type="ORF">HXX08_21885</name>
    <name evidence="3" type="ORF">OZ401_004061</name>
</gene>
<dbReference type="SUPFAM" id="SSF46785">
    <property type="entry name" value="Winged helix' DNA-binding domain"/>
    <property type="match status" value="1"/>
</dbReference>
<evidence type="ECO:0000313" key="3">
    <source>
        <dbReference type="EMBL" id="WJW68449.1"/>
    </source>
</evidence>
<dbReference type="Proteomes" id="UP000521676">
    <property type="component" value="Unassembled WGS sequence"/>
</dbReference>
<accession>A0A8T7M8N0</accession>
<organism evidence="2 4">
    <name type="scientific">Candidatus Chlorohelix allophototropha</name>
    <dbReference type="NCBI Taxonomy" id="3003348"/>
    <lineage>
        <taxon>Bacteria</taxon>
        <taxon>Bacillati</taxon>
        <taxon>Chloroflexota</taxon>
        <taxon>Chloroflexia</taxon>
        <taxon>Candidatus Chloroheliales</taxon>
        <taxon>Candidatus Chloroheliaceae</taxon>
        <taxon>Candidatus Chlorohelix</taxon>
    </lineage>
</organism>
<dbReference type="InterPro" id="IPR036388">
    <property type="entry name" value="WH-like_DNA-bd_sf"/>
</dbReference>
<dbReference type="Gene3D" id="1.10.10.10">
    <property type="entry name" value="Winged helix-like DNA-binding domain superfamily/Winged helix DNA-binding domain"/>
    <property type="match status" value="1"/>
</dbReference>
<protein>
    <submittedName>
        <fullName evidence="2 3">Winged helix-turn-helix transcriptional regulator</fullName>
    </submittedName>
</protein>
<dbReference type="EMBL" id="CP128400">
    <property type="protein sequence ID" value="WJW68449.1"/>
    <property type="molecule type" value="Genomic_DNA"/>
</dbReference>
<dbReference type="SMART" id="SM00347">
    <property type="entry name" value="HTH_MARR"/>
    <property type="match status" value="1"/>
</dbReference>